<organism evidence="1 2">
    <name type="scientific">Koribacter versatilis (strain Ellin345)</name>
    <dbReference type="NCBI Taxonomy" id="204669"/>
    <lineage>
        <taxon>Bacteria</taxon>
        <taxon>Pseudomonadati</taxon>
        <taxon>Acidobacteriota</taxon>
        <taxon>Terriglobia</taxon>
        <taxon>Terriglobales</taxon>
        <taxon>Candidatus Korobacteraceae</taxon>
        <taxon>Candidatus Korobacter</taxon>
    </lineage>
</organism>
<evidence type="ECO:0000313" key="2">
    <source>
        <dbReference type="Proteomes" id="UP000002432"/>
    </source>
</evidence>
<name>Q1IVQ2_KORVE</name>
<dbReference type="STRING" id="204669.Acid345_0043"/>
<dbReference type="OrthoDB" id="106406at2"/>
<evidence type="ECO:0000313" key="1">
    <source>
        <dbReference type="EMBL" id="ABF39048.1"/>
    </source>
</evidence>
<sequence length="226" mass="24768">MSEKITGKCVTASGLPLEIELEWPFRAASFGSDWYVLHGSARLDDASGLHADIAVHLTASIREILTAIDSQEALMASINTVRKAVDDKQLELLKTGKRQPCPLSSRQYSIKNKHWWFLEANDEQLKAFVKRKVYWLGVVNGSGSVEVSDAVDQAYLGAKDKNIAYRLREAAKALAGEGYLALDAAGEHASPTDMLRAEAPKMQAEKDAALDALMAKHAYESAHNRA</sequence>
<protein>
    <submittedName>
        <fullName evidence="1">Uncharacterized protein</fullName>
    </submittedName>
</protein>
<gene>
    <name evidence="1" type="ordered locus">Acid345_0043</name>
</gene>
<dbReference type="AlphaFoldDB" id="Q1IVQ2"/>
<reference evidence="1 2" key="1">
    <citation type="journal article" date="2009" name="Appl. Environ. Microbiol.">
        <title>Three genomes from the phylum Acidobacteria provide insight into the lifestyles of these microorganisms in soils.</title>
        <authorList>
            <person name="Ward N.L."/>
            <person name="Challacombe J.F."/>
            <person name="Janssen P.H."/>
            <person name="Henrissat B."/>
            <person name="Coutinho P.M."/>
            <person name="Wu M."/>
            <person name="Xie G."/>
            <person name="Haft D.H."/>
            <person name="Sait M."/>
            <person name="Badger J."/>
            <person name="Barabote R.D."/>
            <person name="Bradley B."/>
            <person name="Brettin T.S."/>
            <person name="Brinkac L.M."/>
            <person name="Bruce D."/>
            <person name="Creasy T."/>
            <person name="Daugherty S.C."/>
            <person name="Davidsen T.M."/>
            <person name="DeBoy R.T."/>
            <person name="Detter J.C."/>
            <person name="Dodson R.J."/>
            <person name="Durkin A.S."/>
            <person name="Ganapathy A."/>
            <person name="Gwinn-Giglio M."/>
            <person name="Han C.S."/>
            <person name="Khouri H."/>
            <person name="Kiss H."/>
            <person name="Kothari S.P."/>
            <person name="Madupu R."/>
            <person name="Nelson K.E."/>
            <person name="Nelson W.C."/>
            <person name="Paulsen I."/>
            <person name="Penn K."/>
            <person name="Ren Q."/>
            <person name="Rosovitz M.J."/>
            <person name="Selengut J.D."/>
            <person name="Shrivastava S."/>
            <person name="Sullivan S.A."/>
            <person name="Tapia R."/>
            <person name="Thompson L.S."/>
            <person name="Watkins K.L."/>
            <person name="Yang Q."/>
            <person name="Yu C."/>
            <person name="Zafar N."/>
            <person name="Zhou L."/>
            <person name="Kuske C.R."/>
        </authorList>
    </citation>
    <scope>NUCLEOTIDE SEQUENCE [LARGE SCALE GENOMIC DNA]</scope>
    <source>
        <strain evidence="1 2">Ellin345</strain>
    </source>
</reference>
<dbReference type="EnsemblBacteria" id="ABF39048">
    <property type="protein sequence ID" value="ABF39048"/>
    <property type="gene ID" value="Acid345_0043"/>
</dbReference>
<dbReference type="Proteomes" id="UP000002432">
    <property type="component" value="Chromosome"/>
</dbReference>
<dbReference type="eggNOG" id="ENOG502Z9U5">
    <property type="taxonomic scope" value="Bacteria"/>
</dbReference>
<dbReference type="RefSeq" id="WP_011520850.1">
    <property type="nucleotide sequence ID" value="NC_008009.1"/>
</dbReference>
<keyword evidence="2" id="KW-1185">Reference proteome</keyword>
<dbReference type="EMBL" id="CP000360">
    <property type="protein sequence ID" value="ABF39048.1"/>
    <property type="molecule type" value="Genomic_DNA"/>
</dbReference>
<dbReference type="KEGG" id="aba:Acid345_0043"/>
<dbReference type="HOGENOM" id="CLU_1223405_0_0_0"/>
<accession>Q1IVQ2</accession>
<proteinExistence type="predicted"/>